<sequence>MSIEIDSVSNVATVTPDKRLTEADIKELKQRIDDYINEQDKVPNLVVQANEAPIWEDVAAMSSHIAFVKQHHQLVKKVAIVSDSAFISMARPLVDVFTAAKVRHFGTDALDDAANWAAMEDDHPGEVILLDGFPRDVLAVRMAGIITSRDYSETFVPAINAAKKEHGKVKLFCVLDQYFDGYSAGAAWDDMRLGFTDFSTFSKVAIVTDVEWIRKGAKFFGGLSPAEVMVFNLDDMDAATSWIKT</sequence>
<reference evidence="1 2" key="1">
    <citation type="submission" date="2018-03" db="EMBL/GenBank/DDBJ databases">
        <title>Genomic Encyclopedia of Archaeal and Bacterial Type Strains, Phase II (KMG-II): from individual species to whole genera.</title>
        <authorList>
            <person name="Goeker M."/>
        </authorList>
    </citation>
    <scope>NUCLEOTIDE SEQUENCE [LARGE SCALE GENOMIC DNA]</scope>
    <source>
        <strain evidence="1 2">DSM 29328</strain>
    </source>
</reference>
<dbReference type="RefSeq" id="WP_106207773.1">
    <property type="nucleotide sequence ID" value="NZ_PVTD01000013.1"/>
</dbReference>
<gene>
    <name evidence="1" type="ORF">CLV78_11372</name>
</gene>
<dbReference type="InterPro" id="IPR021866">
    <property type="entry name" value="SpoIIAA-like"/>
</dbReference>
<dbReference type="Gene3D" id="3.40.50.10600">
    <property type="entry name" value="SpoIIaa-like domains"/>
    <property type="match status" value="2"/>
</dbReference>
<name>A0A2T0RH22_9RHOB</name>
<dbReference type="SUPFAM" id="SSF52091">
    <property type="entry name" value="SpoIIaa-like"/>
    <property type="match status" value="2"/>
</dbReference>
<dbReference type="InterPro" id="IPR038396">
    <property type="entry name" value="SpoIIAA-like_sf"/>
</dbReference>
<evidence type="ECO:0000313" key="1">
    <source>
        <dbReference type="EMBL" id="PRY20473.1"/>
    </source>
</evidence>
<dbReference type="Pfam" id="PF11964">
    <property type="entry name" value="SpoIIAA-like"/>
    <property type="match status" value="2"/>
</dbReference>
<accession>A0A2T0RH22</accession>
<comment type="caution">
    <text evidence="1">The sequence shown here is derived from an EMBL/GenBank/DDBJ whole genome shotgun (WGS) entry which is preliminary data.</text>
</comment>
<protein>
    <submittedName>
        <fullName evidence="1">SpoIIAA-like protein</fullName>
    </submittedName>
</protein>
<evidence type="ECO:0000313" key="2">
    <source>
        <dbReference type="Proteomes" id="UP000239480"/>
    </source>
</evidence>
<keyword evidence="2" id="KW-1185">Reference proteome</keyword>
<dbReference type="EMBL" id="PVTD01000013">
    <property type="protein sequence ID" value="PRY20473.1"/>
    <property type="molecule type" value="Genomic_DNA"/>
</dbReference>
<dbReference type="InterPro" id="IPR036513">
    <property type="entry name" value="STAS_dom_sf"/>
</dbReference>
<dbReference type="OrthoDB" id="9811577at2"/>
<dbReference type="Proteomes" id="UP000239480">
    <property type="component" value="Unassembled WGS sequence"/>
</dbReference>
<organism evidence="1 2">
    <name type="scientific">Aliiruegeria haliotis</name>
    <dbReference type="NCBI Taxonomy" id="1280846"/>
    <lineage>
        <taxon>Bacteria</taxon>
        <taxon>Pseudomonadati</taxon>
        <taxon>Pseudomonadota</taxon>
        <taxon>Alphaproteobacteria</taxon>
        <taxon>Rhodobacterales</taxon>
        <taxon>Roseobacteraceae</taxon>
        <taxon>Aliiruegeria</taxon>
    </lineage>
</organism>
<dbReference type="AlphaFoldDB" id="A0A2T0RH22"/>
<proteinExistence type="predicted"/>